<organism evidence="3 4">
    <name type="scientific">Clostridium sporogenes</name>
    <dbReference type="NCBI Taxonomy" id="1509"/>
    <lineage>
        <taxon>Bacteria</taxon>
        <taxon>Bacillati</taxon>
        <taxon>Bacillota</taxon>
        <taxon>Clostridia</taxon>
        <taxon>Eubacteriales</taxon>
        <taxon>Clostridiaceae</taxon>
        <taxon>Clostridium</taxon>
    </lineage>
</organism>
<evidence type="ECO:0000313" key="3">
    <source>
        <dbReference type="EMBL" id="MDS1005405.1"/>
    </source>
</evidence>
<dbReference type="AlphaFoldDB" id="A0AAE4FQH1"/>
<feature type="domain" description="Restriction endonuclease type I HsdR second RecA-like helicase" evidence="2">
    <location>
        <begin position="2"/>
        <end position="80"/>
    </location>
</feature>
<protein>
    <recommendedName>
        <fullName evidence="2">Restriction endonuclease type I HsdR second RecA-like helicase domain-containing protein</fullName>
    </recommendedName>
</protein>
<gene>
    <name evidence="3" type="ORF">P9J83_18315</name>
</gene>
<keyword evidence="1" id="KW-0680">Restriction system</keyword>
<dbReference type="InterPro" id="IPR055180">
    <property type="entry name" value="HsdR_RecA-like_helicase_dom_2"/>
</dbReference>
<comment type="caution">
    <text evidence="3">The sequence shown here is derived from an EMBL/GenBank/DDBJ whole genome shotgun (WGS) entry which is preliminary data.</text>
</comment>
<dbReference type="InterPro" id="IPR027417">
    <property type="entry name" value="P-loop_NTPase"/>
</dbReference>
<proteinExistence type="predicted"/>
<dbReference type="Gene3D" id="3.40.50.300">
    <property type="entry name" value="P-loop containing nucleotide triphosphate hydrolases"/>
    <property type="match status" value="1"/>
</dbReference>
<feature type="non-terminal residue" evidence="3">
    <location>
        <position position="1"/>
    </location>
</feature>
<dbReference type="InterPro" id="IPR051268">
    <property type="entry name" value="Type-I_R_enzyme_R_subunit"/>
</dbReference>
<dbReference type="GO" id="GO:0009307">
    <property type="term" value="P:DNA restriction-modification system"/>
    <property type="evidence" value="ECO:0007669"/>
    <property type="project" value="UniProtKB-KW"/>
</dbReference>
<accession>A0AAE4FQH1</accession>
<dbReference type="Proteomes" id="UP001182303">
    <property type="component" value="Unassembled WGS sequence"/>
</dbReference>
<evidence type="ECO:0000259" key="2">
    <source>
        <dbReference type="Pfam" id="PF22679"/>
    </source>
</evidence>
<dbReference type="RefSeq" id="WP_310944664.1">
    <property type="nucleotide sequence ID" value="NZ_JARUIS010000084.1"/>
</dbReference>
<sequence length="81" mass="9767">RKDVSLRLAHKKPYDRITKDEQFDILIVVNQMLTGFDSKWVNTLYLDTVIEYENLIQAFSRTNRLLNVDEKPFGIIKYYRR</sequence>
<feature type="non-terminal residue" evidence="3">
    <location>
        <position position="81"/>
    </location>
</feature>
<evidence type="ECO:0000313" key="4">
    <source>
        <dbReference type="Proteomes" id="UP001182303"/>
    </source>
</evidence>
<dbReference type="PANTHER" id="PTHR30195:SF16">
    <property type="entry name" value="TYPE I RESTRICTION ENZYME ENDONUCLEASE SUBUNIT"/>
    <property type="match status" value="1"/>
</dbReference>
<dbReference type="EMBL" id="JARUIS010000084">
    <property type="protein sequence ID" value="MDS1005405.1"/>
    <property type="molecule type" value="Genomic_DNA"/>
</dbReference>
<dbReference type="PANTHER" id="PTHR30195">
    <property type="entry name" value="TYPE I SITE-SPECIFIC DEOXYRIBONUCLEASE PROTEIN SUBUNIT M AND R"/>
    <property type="match status" value="1"/>
</dbReference>
<name>A0AAE4FQH1_CLOSG</name>
<reference evidence="3" key="1">
    <citation type="submission" date="2023-04" db="EMBL/GenBank/DDBJ databases">
        <title>Assessment of the microbiological origin of a defect in Grana Padano cheese.</title>
        <authorList>
            <person name="Zago M."/>
            <person name="Rossetti L."/>
            <person name="Bonvini B."/>
            <person name="Carminati D."/>
            <person name="Giraffa G."/>
        </authorList>
    </citation>
    <scope>NUCLEOTIDE SEQUENCE</scope>
    <source>
        <strain evidence="3">4990</strain>
    </source>
</reference>
<dbReference type="Pfam" id="PF22679">
    <property type="entry name" value="T1R_D3-like"/>
    <property type="match status" value="1"/>
</dbReference>
<evidence type="ECO:0000256" key="1">
    <source>
        <dbReference type="ARBA" id="ARBA00022747"/>
    </source>
</evidence>